<dbReference type="VEuPathDB" id="FungiDB:RO3G_12046"/>
<proteinExistence type="predicted"/>
<keyword evidence="2 3" id="KW-0472">Membrane</keyword>
<evidence type="ECO:0000313" key="5">
    <source>
        <dbReference type="EMBL" id="EIE87335.1"/>
    </source>
</evidence>
<accession>I1CFV5</accession>
<dbReference type="InParanoid" id="I1CFV5"/>
<dbReference type="STRING" id="246409.I1CFV5"/>
<dbReference type="PANTHER" id="PTHR12064:SF97">
    <property type="entry name" value="METAL TRANSPORTER CNNM-5"/>
    <property type="match status" value="1"/>
</dbReference>
<keyword evidence="1" id="KW-0677">Repeat</keyword>
<keyword evidence="2 3" id="KW-1133">Transmembrane helix</keyword>
<evidence type="ECO:0000259" key="4">
    <source>
        <dbReference type="PROSITE" id="PS51846"/>
    </source>
</evidence>
<dbReference type="InterPro" id="IPR002550">
    <property type="entry name" value="CNNM"/>
</dbReference>
<dbReference type="InterPro" id="IPR046342">
    <property type="entry name" value="CBS_dom_sf"/>
</dbReference>
<feature type="transmembrane region" description="Helical" evidence="3">
    <location>
        <begin position="88"/>
        <end position="112"/>
    </location>
</feature>
<reference evidence="5 6" key="1">
    <citation type="journal article" date="2009" name="PLoS Genet.">
        <title>Genomic analysis of the basal lineage fungus Rhizopus oryzae reveals a whole-genome duplication.</title>
        <authorList>
            <person name="Ma L.-J."/>
            <person name="Ibrahim A.S."/>
            <person name="Skory C."/>
            <person name="Grabherr M.G."/>
            <person name="Burger G."/>
            <person name="Butler M."/>
            <person name="Elias M."/>
            <person name="Idnurm A."/>
            <person name="Lang B.F."/>
            <person name="Sone T."/>
            <person name="Abe A."/>
            <person name="Calvo S.E."/>
            <person name="Corrochano L.M."/>
            <person name="Engels R."/>
            <person name="Fu J."/>
            <person name="Hansberg W."/>
            <person name="Kim J.-M."/>
            <person name="Kodira C.D."/>
            <person name="Koehrsen M.J."/>
            <person name="Liu B."/>
            <person name="Miranda-Saavedra D."/>
            <person name="O'Leary S."/>
            <person name="Ortiz-Castellanos L."/>
            <person name="Poulter R."/>
            <person name="Rodriguez-Romero J."/>
            <person name="Ruiz-Herrera J."/>
            <person name="Shen Y.-Q."/>
            <person name="Zeng Q."/>
            <person name="Galagan J."/>
            <person name="Birren B.W."/>
            <person name="Cuomo C.A."/>
            <person name="Wickes B.L."/>
        </authorList>
    </citation>
    <scope>NUCLEOTIDE SEQUENCE [LARGE SCALE GENOMIC DNA]</scope>
    <source>
        <strain evidence="6">RA 99-880 / ATCC MYA-4621 / FGSC 9543 / NRRL 43880</strain>
    </source>
</reference>
<dbReference type="eggNOG" id="KOG2118">
    <property type="taxonomic scope" value="Eukaryota"/>
</dbReference>
<dbReference type="GO" id="GO:0010960">
    <property type="term" value="P:magnesium ion homeostasis"/>
    <property type="evidence" value="ECO:0007669"/>
    <property type="project" value="InterPro"/>
</dbReference>
<feature type="domain" description="CNNM transmembrane" evidence="4">
    <location>
        <begin position="1"/>
        <end position="156"/>
    </location>
</feature>
<evidence type="ECO:0000313" key="6">
    <source>
        <dbReference type="Proteomes" id="UP000009138"/>
    </source>
</evidence>
<dbReference type="OrthoDB" id="5353557at2759"/>
<dbReference type="GeneID" id="93619011"/>
<dbReference type="PANTHER" id="PTHR12064">
    <property type="entry name" value="METAL TRANSPORTER CNNM"/>
    <property type="match status" value="1"/>
</dbReference>
<dbReference type="EMBL" id="CH476741">
    <property type="protein sequence ID" value="EIE87335.1"/>
    <property type="molecule type" value="Genomic_DNA"/>
</dbReference>
<feature type="transmembrane region" description="Helical" evidence="3">
    <location>
        <begin position="53"/>
        <end position="76"/>
    </location>
</feature>
<gene>
    <name evidence="5" type="ORF">RO3G_12046</name>
</gene>
<organism evidence="5 6">
    <name type="scientific">Rhizopus delemar (strain RA 99-880 / ATCC MYA-4621 / FGSC 9543 / NRRL 43880)</name>
    <name type="common">Mucormycosis agent</name>
    <name type="synonym">Rhizopus arrhizus var. delemar</name>
    <dbReference type="NCBI Taxonomy" id="246409"/>
    <lineage>
        <taxon>Eukaryota</taxon>
        <taxon>Fungi</taxon>
        <taxon>Fungi incertae sedis</taxon>
        <taxon>Mucoromycota</taxon>
        <taxon>Mucoromycotina</taxon>
        <taxon>Mucoromycetes</taxon>
        <taxon>Mucorales</taxon>
        <taxon>Mucorineae</taxon>
        <taxon>Rhizopodaceae</taxon>
        <taxon>Rhizopus</taxon>
    </lineage>
</organism>
<evidence type="ECO:0000256" key="2">
    <source>
        <dbReference type="PROSITE-ProRule" id="PRU01193"/>
    </source>
</evidence>
<dbReference type="GO" id="GO:0016020">
    <property type="term" value="C:membrane"/>
    <property type="evidence" value="ECO:0007669"/>
    <property type="project" value="UniProtKB-UniRule"/>
</dbReference>
<dbReference type="InterPro" id="IPR045095">
    <property type="entry name" value="ACDP"/>
</dbReference>
<dbReference type="Gene3D" id="3.10.580.10">
    <property type="entry name" value="CBS-domain"/>
    <property type="match status" value="1"/>
</dbReference>
<dbReference type="OMA" id="VISWPIS"/>
<dbReference type="Pfam" id="PF01595">
    <property type="entry name" value="CNNM"/>
    <property type="match status" value="1"/>
</dbReference>
<evidence type="ECO:0000256" key="1">
    <source>
        <dbReference type="ARBA" id="ARBA00022737"/>
    </source>
</evidence>
<keyword evidence="6" id="KW-1185">Reference proteome</keyword>
<dbReference type="Proteomes" id="UP000009138">
    <property type="component" value="Unassembled WGS sequence"/>
</dbReference>
<dbReference type="PROSITE" id="PS51846">
    <property type="entry name" value="CNNM"/>
    <property type="match status" value="1"/>
</dbReference>
<dbReference type="RefSeq" id="XP_067522731.1">
    <property type="nucleotide sequence ID" value="XM_067666630.1"/>
</dbReference>
<dbReference type="GO" id="GO:0005737">
    <property type="term" value="C:cytoplasm"/>
    <property type="evidence" value="ECO:0007669"/>
    <property type="project" value="TreeGrafter"/>
</dbReference>
<evidence type="ECO:0000256" key="3">
    <source>
        <dbReference type="SAM" id="Phobius"/>
    </source>
</evidence>
<dbReference type="AlphaFoldDB" id="I1CFV5"/>
<protein>
    <recommendedName>
        <fullName evidence="4">CNNM transmembrane domain-containing protein</fullName>
    </recommendedName>
</protein>
<dbReference type="GO" id="GO:0030026">
    <property type="term" value="P:intracellular manganese ion homeostasis"/>
    <property type="evidence" value="ECO:0007669"/>
    <property type="project" value="TreeGrafter"/>
</dbReference>
<keyword evidence="2 3" id="KW-0812">Transmembrane</keyword>
<sequence>MSLDVTNLKILQLAGTRKQQYYATRILPIRQNGHILLTTLLLTNTVLNETLPILFDGIFCKGFISVIVSTVLLVLFSEIIPQAVFSKHGLAIGSLFAFPVRLLIGLWFIVAWPISKFLDWMLGAHEGFSYTESELGALIQLHDMTKNKQGCLNHQVSVMAQNVLQMQERKVSELLSSMSHLLFIPSDTLLNPTLISSYISHKYTHILVYESKGSLIDEDSVIGILTLSVSSLFKKQKGNSWTCTLEPIQRRDFFKTCGRTQTGTVSQGAFDDLHQSAHDTLVRKVILVYRTEQEMEQSKELKPILVHHERSLSCRLKKFFGYLCHQCSHQEDEEEVDKSTLTIDVGLVGMLTTGDILHYVLCSK</sequence>
<name>I1CFV5_RHIO9</name>